<evidence type="ECO:0000313" key="1">
    <source>
        <dbReference type="EMBL" id="VYT54204.1"/>
    </source>
</evidence>
<name>A0A6N2XIM8_9BACE</name>
<organism evidence="1">
    <name type="scientific">Bacteroides faecis</name>
    <dbReference type="NCBI Taxonomy" id="674529"/>
    <lineage>
        <taxon>Bacteria</taxon>
        <taxon>Pseudomonadati</taxon>
        <taxon>Bacteroidota</taxon>
        <taxon>Bacteroidia</taxon>
        <taxon>Bacteroidales</taxon>
        <taxon>Bacteroidaceae</taxon>
        <taxon>Bacteroides</taxon>
    </lineage>
</organism>
<accession>A0A6N2XIM8</accession>
<proteinExistence type="predicted"/>
<protein>
    <submittedName>
        <fullName evidence="1">Uncharacterized protein</fullName>
    </submittedName>
</protein>
<dbReference type="Gene3D" id="2.60.60.30">
    <property type="entry name" value="sav2460 like domains"/>
    <property type="match status" value="1"/>
</dbReference>
<dbReference type="EMBL" id="CACRSZ010000099">
    <property type="protein sequence ID" value="VYT54204.1"/>
    <property type="molecule type" value="Genomic_DNA"/>
</dbReference>
<reference evidence="1" key="1">
    <citation type="submission" date="2019-11" db="EMBL/GenBank/DDBJ databases">
        <authorList>
            <person name="Feng L."/>
        </authorList>
    </citation>
    <scope>NUCLEOTIDE SEQUENCE</scope>
    <source>
        <strain evidence="1">BfaecisLFYP10</strain>
    </source>
</reference>
<dbReference type="AlphaFoldDB" id="A0A6N2XIM8"/>
<gene>
    <name evidence="1" type="ORF">BFLFYP10_04682</name>
</gene>
<dbReference type="RefSeq" id="WP_156730609.1">
    <property type="nucleotide sequence ID" value="NZ_CACRSZ010000099.1"/>
</dbReference>
<sequence length="194" mass="21572">MAEEVKLKRKITLRRKQEEAAFTFGGKLKVNLYWTSETDLDLCLFFRKKDGEVGGVFSNEYRQKKSDLGSLDKFPFMLHLGDNKEPAPGGEESEQINIAKLDEIDEAFVCIVNYGAAIEGEDVTYAEEGGRIEVKSDSGDYLEVLADSADEGHVYCVCSIKNKGGEFALKNESKVMSLSKAFDEIPGFALICED</sequence>